<dbReference type="SUPFAM" id="SSF55811">
    <property type="entry name" value="Nudix"/>
    <property type="match status" value="1"/>
</dbReference>
<dbReference type="EC" id="5.3.3.2" evidence="4"/>
<dbReference type="GO" id="GO:0050992">
    <property type="term" value="P:dimethylallyl diphosphate biosynthetic process"/>
    <property type="evidence" value="ECO:0007669"/>
    <property type="project" value="UniProtKB-UniPathway"/>
</dbReference>
<evidence type="ECO:0000256" key="3">
    <source>
        <dbReference type="ARBA" id="ARBA00007579"/>
    </source>
</evidence>
<dbReference type="NCBIfam" id="TIGR02150">
    <property type="entry name" value="IPP_isom_1"/>
    <property type="match status" value="1"/>
</dbReference>
<evidence type="ECO:0000256" key="10">
    <source>
        <dbReference type="ARBA" id="ARBA00023229"/>
    </source>
</evidence>
<evidence type="ECO:0000256" key="11">
    <source>
        <dbReference type="ARBA" id="ARBA00023235"/>
    </source>
</evidence>
<dbReference type="GO" id="GO:0009240">
    <property type="term" value="P:isopentenyl diphosphate biosynthetic process"/>
    <property type="evidence" value="ECO:0007669"/>
    <property type="project" value="TreeGrafter"/>
</dbReference>
<comment type="pathway">
    <text evidence="2">Isoprenoid biosynthesis; dimethylallyl diphosphate biosynthesis; dimethylallyl diphosphate from isopentenyl diphosphate: step 1/1.</text>
</comment>
<dbReference type="InterPro" id="IPR015797">
    <property type="entry name" value="NUDIX_hydrolase-like_dom_sf"/>
</dbReference>
<keyword evidence="8" id="KW-0752">Steroid biosynthesis</keyword>
<keyword evidence="10" id="KW-0414">Isoprene biosynthesis</keyword>
<comment type="cofactor">
    <cofactor evidence="1">
        <name>Mg(2+)</name>
        <dbReference type="ChEBI" id="CHEBI:18420"/>
    </cofactor>
</comment>
<comment type="catalytic activity">
    <reaction evidence="12">
        <text>isopentenyl diphosphate = dimethylallyl diphosphate</text>
        <dbReference type="Rhea" id="RHEA:23284"/>
        <dbReference type="ChEBI" id="CHEBI:57623"/>
        <dbReference type="ChEBI" id="CHEBI:128769"/>
        <dbReference type="EC" id="5.3.3.2"/>
    </reaction>
    <physiologicalReaction direction="left-to-right" evidence="12">
        <dbReference type="Rhea" id="RHEA:23285"/>
    </physiologicalReaction>
</comment>
<accession>A0A1G4J5R3</accession>
<dbReference type="FunFam" id="3.90.79.10:FF:000012">
    <property type="entry name" value="Isopentenyl-diphosphate Delta-isomerase 1"/>
    <property type="match status" value="1"/>
</dbReference>
<organism evidence="17 18">
    <name type="scientific">Lachancea mirantina</name>
    <dbReference type="NCBI Taxonomy" id="1230905"/>
    <lineage>
        <taxon>Eukaryota</taxon>
        <taxon>Fungi</taxon>
        <taxon>Dikarya</taxon>
        <taxon>Ascomycota</taxon>
        <taxon>Saccharomycotina</taxon>
        <taxon>Saccharomycetes</taxon>
        <taxon>Saccharomycetales</taxon>
        <taxon>Saccharomycetaceae</taxon>
        <taxon>Lachancea</taxon>
    </lineage>
</organism>
<keyword evidence="11" id="KW-0413">Isomerase</keyword>
<dbReference type="PANTHER" id="PTHR10885:SF0">
    <property type="entry name" value="ISOPENTENYL-DIPHOSPHATE DELTA-ISOMERASE"/>
    <property type="match status" value="1"/>
</dbReference>
<dbReference type="GO" id="GO:0006694">
    <property type="term" value="P:steroid biosynthetic process"/>
    <property type="evidence" value="ECO:0007669"/>
    <property type="project" value="UniProtKB-KW"/>
</dbReference>
<dbReference type="PROSITE" id="PS51462">
    <property type="entry name" value="NUDIX"/>
    <property type="match status" value="1"/>
</dbReference>
<proteinExistence type="inferred from homology"/>
<dbReference type="GO" id="GO:0005737">
    <property type="term" value="C:cytoplasm"/>
    <property type="evidence" value="ECO:0007669"/>
    <property type="project" value="TreeGrafter"/>
</dbReference>
<dbReference type="InterPro" id="IPR000086">
    <property type="entry name" value="NUDIX_hydrolase_dom"/>
</dbReference>
<evidence type="ECO:0000256" key="13">
    <source>
        <dbReference type="ARBA" id="ARBA00071307"/>
    </source>
</evidence>
<keyword evidence="9" id="KW-0443">Lipid metabolism</keyword>
<evidence type="ECO:0000256" key="9">
    <source>
        <dbReference type="ARBA" id="ARBA00023098"/>
    </source>
</evidence>
<gene>
    <name evidence="17" type="ORF">LAMI_0C10022G</name>
</gene>
<evidence type="ECO:0000256" key="12">
    <source>
        <dbReference type="ARBA" id="ARBA00029294"/>
    </source>
</evidence>
<dbReference type="OrthoDB" id="510307at2759"/>
<evidence type="ECO:0000313" key="17">
    <source>
        <dbReference type="EMBL" id="SCU85068.1"/>
    </source>
</evidence>
<evidence type="ECO:0000259" key="16">
    <source>
        <dbReference type="PROSITE" id="PS51462"/>
    </source>
</evidence>
<dbReference type="InterPro" id="IPR011876">
    <property type="entry name" value="IsopentenylPP_isomerase_typ1"/>
</dbReference>
<evidence type="ECO:0000256" key="1">
    <source>
        <dbReference type="ARBA" id="ARBA00001946"/>
    </source>
</evidence>
<keyword evidence="18" id="KW-1185">Reference proteome</keyword>
<sequence length="276" mass="31250">MSSYAQLVESQSAKQVLDLFPDIIPLSKRPNTHSSESSSSTQGDVVFEGHDEEQIKLMCENCIVLDWDDSAIGAGTKKLCHLMTNIEKGLLHRAFSVFLFNDKNELLLQQRASEKITFPDLWTNTCCSHPLCVDDELGVDGSLAGKVAGVKTAASRKLEQELGIPVSETQTKGEYHFLNRIHYMAPSNGPWGEHEIDYILFFKLAAGEQLTVNPNVNEVRDYTWVTADKLREMLHNPHLKFTPWFKLICESSLFGWWEQLQDLSAVENDQTIHRLL</sequence>
<dbReference type="CDD" id="cd02885">
    <property type="entry name" value="NUDIX_IPP_Isomerase"/>
    <property type="match status" value="1"/>
</dbReference>
<dbReference type="GO" id="GO:0046872">
    <property type="term" value="F:metal ion binding"/>
    <property type="evidence" value="ECO:0007669"/>
    <property type="project" value="UniProtKB-KW"/>
</dbReference>
<evidence type="ECO:0000256" key="14">
    <source>
        <dbReference type="ARBA" id="ARBA00072489"/>
    </source>
</evidence>
<evidence type="ECO:0000256" key="4">
    <source>
        <dbReference type="ARBA" id="ARBA00012057"/>
    </source>
</evidence>
<dbReference type="STRING" id="1230905.A0A1G4J5R3"/>
<evidence type="ECO:0000313" key="18">
    <source>
        <dbReference type="Proteomes" id="UP000191024"/>
    </source>
</evidence>
<evidence type="ECO:0000256" key="8">
    <source>
        <dbReference type="ARBA" id="ARBA00022955"/>
    </source>
</evidence>
<dbReference type="AlphaFoldDB" id="A0A1G4J5R3"/>
<dbReference type="UniPathway" id="UPA00059">
    <property type="reaction ID" value="UER00104"/>
</dbReference>
<protein>
    <recommendedName>
        <fullName evidence="13">Isopentenyl-diphosphate Delta-isomerase</fullName>
        <ecNumber evidence="4">5.3.3.2</ecNumber>
    </recommendedName>
    <alternativeName>
        <fullName evidence="15">Isopentenyl pyrophosphate isomerase</fullName>
    </alternativeName>
    <alternativeName>
        <fullName evidence="14">Isopentenyl-diphosphate delta-isomerase</fullName>
    </alternativeName>
</protein>
<dbReference type="GO" id="GO:0004452">
    <property type="term" value="F:isopentenyl-diphosphate delta-isomerase activity"/>
    <property type="evidence" value="ECO:0007669"/>
    <property type="project" value="UniProtKB-EC"/>
</dbReference>
<keyword evidence="6" id="KW-0479">Metal-binding</keyword>
<dbReference type="Pfam" id="PF00293">
    <property type="entry name" value="NUDIX"/>
    <property type="match status" value="1"/>
</dbReference>
<dbReference type="Gene3D" id="3.90.79.10">
    <property type="entry name" value="Nucleoside Triphosphate Pyrophosphohydrolase"/>
    <property type="match status" value="1"/>
</dbReference>
<dbReference type="Proteomes" id="UP000191024">
    <property type="component" value="Chromosome C"/>
</dbReference>
<reference evidence="18" key="1">
    <citation type="submission" date="2016-03" db="EMBL/GenBank/DDBJ databases">
        <authorList>
            <person name="Devillers H."/>
        </authorList>
    </citation>
    <scope>NUCLEOTIDE SEQUENCE [LARGE SCALE GENOMIC DNA]</scope>
</reference>
<dbReference type="PANTHER" id="PTHR10885">
    <property type="entry name" value="ISOPENTENYL-DIPHOSPHATE DELTA-ISOMERASE"/>
    <property type="match status" value="1"/>
</dbReference>
<evidence type="ECO:0000256" key="5">
    <source>
        <dbReference type="ARBA" id="ARBA00022516"/>
    </source>
</evidence>
<name>A0A1G4J5R3_9SACH</name>
<evidence type="ECO:0000256" key="15">
    <source>
        <dbReference type="ARBA" id="ARBA00083206"/>
    </source>
</evidence>
<keyword evidence="5" id="KW-0444">Lipid biosynthesis</keyword>
<dbReference type="EMBL" id="LT598466">
    <property type="protein sequence ID" value="SCU85068.1"/>
    <property type="molecule type" value="Genomic_DNA"/>
</dbReference>
<evidence type="ECO:0000256" key="7">
    <source>
        <dbReference type="ARBA" id="ARBA00022842"/>
    </source>
</evidence>
<evidence type="ECO:0000256" key="2">
    <source>
        <dbReference type="ARBA" id="ARBA00004826"/>
    </source>
</evidence>
<keyword evidence="7" id="KW-0460">Magnesium</keyword>
<comment type="similarity">
    <text evidence="3">Belongs to the IPP isomerase type 1 family.</text>
</comment>
<evidence type="ECO:0000256" key="6">
    <source>
        <dbReference type="ARBA" id="ARBA00022723"/>
    </source>
</evidence>
<feature type="domain" description="Nudix hydrolase" evidence="16">
    <location>
        <begin position="90"/>
        <end position="247"/>
    </location>
</feature>